<dbReference type="Pfam" id="PF17954">
    <property type="entry name" value="Pirin_C_2"/>
    <property type="match status" value="1"/>
</dbReference>
<comment type="caution">
    <text evidence="6">The sequence shown here is derived from an EMBL/GenBank/DDBJ whole genome shotgun (WGS) entry which is preliminary data.</text>
</comment>
<dbReference type="InterPro" id="IPR012093">
    <property type="entry name" value="Pirin"/>
</dbReference>
<dbReference type="InterPro" id="IPR041602">
    <property type="entry name" value="Quercetinase_C"/>
</dbReference>
<feature type="binding site" evidence="2">
    <location>
        <position position="57"/>
    </location>
    <ligand>
        <name>Fe cation</name>
        <dbReference type="ChEBI" id="CHEBI:24875"/>
    </ligand>
</feature>
<keyword evidence="2" id="KW-0408">Iron</keyword>
<dbReference type="OrthoDB" id="321327at2"/>
<sequence>MITLRKSSDRGYADHGWLKSFHSFSFADYFDPAHMGVGNLRVINEDRIAPGTGFGTHGHRDMEIVSYVLDGALAHRDSMGNDGAILPGEVQRMSAGTGVRHSEFNHAGQTTHFLQIWIIPDRTGIAPGYEQKTFGAEAKRGKLALVAAPPAQAAATGAVTIHADARLYAGLFDGDESVALPLQPGRPVYVHLVRGSLEANGHALTAGDALTLDGETTLTLKHGRDADVLVFDLHP</sequence>
<evidence type="ECO:0000256" key="2">
    <source>
        <dbReference type="PIRSR" id="PIRSR006232-1"/>
    </source>
</evidence>
<comment type="cofactor">
    <cofactor evidence="2">
        <name>Fe cation</name>
        <dbReference type="ChEBI" id="CHEBI:24875"/>
    </cofactor>
    <text evidence="2">Binds 1 Fe cation per subunit.</text>
</comment>
<comment type="similarity">
    <text evidence="1 3">Belongs to the pirin family.</text>
</comment>
<dbReference type="PIRSF" id="PIRSF006232">
    <property type="entry name" value="Pirin"/>
    <property type="match status" value="1"/>
</dbReference>
<name>A0A437JPM3_9BURK</name>
<dbReference type="InterPro" id="IPR003829">
    <property type="entry name" value="Pirin_N_dom"/>
</dbReference>
<dbReference type="CDD" id="cd02910">
    <property type="entry name" value="cupin_Yhhw_N"/>
    <property type="match status" value="1"/>
</dbReference>
<dbReference type="PANTHER" id="PTHR43212">
    <property type="entry name" value="QUERCETIN 2,3-DIOXYGENASE"/>
    <property type="match status" value="1"/>
</dbReference>
<feature type="domain" description="Quercetin 2,3-dioxygenase C-terminal cupin" evidence="5">
    <location>
        <begin position="153"/>
        <end position="233"/>
    </location>
</feature>
<accession>A0A437JPM3</accession>
<evidence type="ECO:0000313" key="6">
    <source>
        <dbReference type="EMBL" id="RVT48831.1"/>
    </source>
</evidence>
<dbReference type="GO" id="GO:0046872">
    <property type="term" value="F:metal ion binding"/>
    <property type="evidence" value="ECO:0007669"/>
    <property type="project" value="UniProtKB-KW"/>
</dbReference>
<dbReference type="Pfam" id="PF02678">
    <property type="entry name" value="Pirin"/>
    <property type="match status" value="1"/>
</dbReference>
<evidence type="ECO:0000256" key="3">
    <source>
        <dbReference type="RuleBase" id="RU003457"/>
    </source>
</evidence>
<feature type="domain" description="Pirin N-terminal" evidence="4">
    <location>
        <begin position="12"/>
        <end position="118"/>
    </location>
</feature>
<dbReference type="Proteomes" id="UP000288178">
    <property type="component" value="Unassembled WGS sequence"/>
</dbReference>
<feature type="binding site" evidence="2">
    <location>
        <position position="103"/>
    </location>
    <ligand>
        <name>Fe cation</name>
        <dbReference type="ChEBI" id="CHEBI:24875"/>
    </ligand>
</feature>
<gene>
    <name evidence="6" type="ORF">ENE75_20930</name>
</gene>
<dbReference type="InterPro" id="IPR014710">
    <property type="entry name" value="RmlC-like_jellyroll"/>
</dbReference>
<keyword evidence="7" id="KW-1185">Reference proteome</keyword>
<dbReference type="InterPro" id="IPR011051">
    <property type="entry name" value="RmlC_Cupin_sf"/>
</dbReference>
<evidence type="ECO:0000259" key="5">
    <source>
        <dbReference type="Pfam" id="PF17954"/>
    </source>
</evidence>
<feature type="binding site" evidence="2">
    <location>
        <position position="59"/>
    </location>
    <ligand>
        <name>Fe cation</name>
        <dbReference type="ChEBI" id="CHEBI:24875"/>
    </ligand>
</feature>
<evidence type="ECO:0000313" key="7">
    <source>
        <dbReference type="Proteomes" id="UP000288178"/>
    </source>
</evidence>
<reference evidence="6 7" key="1">
    <citation type="submission" date="2019-01" db="EMBL/GenBank/DDBJ databases">
        <authorList>
            <person name="Chen W.-M."/>
        </authorList>
    </citation>
    <scope>NUCLEOTIDE SEQUENCE [LARGE SCALE GENOMIC DNA]</scope>
    <source>
        <strain evidence="6 7">ICH-3</strain>
    </source>
</reference>
<evidence type="ECO:0000256" key="1">
    <source>
        <dbReference type="ARBA" id="ARBA00008416"/>
    </source>
</evidence>
<dbReference type="Gene3D" id="2.60.120.10">
    <property type="entry name" value="Jelly Rolls"/>
    <property type="match status" value="2"/>
</dbReference>
<dbReference type="RefSeq" id="WP_128200341.1">
    <property type="nucleotide sequence ID" value="NZ_SACT01000009.1"/>
</dbReference>
<dbReference type="SUPFAM" id="SSF51182">
    <property type="entry name" value="RmlC-like cupins"/>
    <property type="match status" value="1"/>
</dbReference>
<keyword evidence="2" id="KW-0479">Metal-binding</keyword>
<organism evidence="6 7">
    <name type="scientific">Rubrivivax albus</name>
    <dbReference type="NCBI Taxonomy" id="2499835"/>
    <lineage>
        <taxon>Bacteria</taxon>
        <taxon>Pseudomonadati</taxon>
        <taxon>Pseudomonadota</taxon>
        <taxon>Betaproteobacteria</taxon>
        <taxon>Burkholderiales</taxon>
        <taxon>Sphaerotilaceae</taxon>
        <taxon>Rubrivivax</taxon>
    </lineage>
</organism>
<proteinExistence type="inferred from homology"/>
<dbReference type="PANTHER" id="PTHR43212:SF3">
    <property type="entry name" value="QUERCETIN 2,3-DIOXYGENASE"/>
    <property type="match status" value="1"/>
</dbReference>
<dbReference type="CDD" id="cd20311">
    <property type="entry name" value="cupin_Yhhw_C"/>
    <property type="match status" value="1"/>
</dbReference>
<protein>
    <submittedName>
        <fullName evidence="6">Pirin family protein</fullName>
    </submittedName>
</protein>
<dbReference type="AlphaFoldDB" id="A0A437JPM3"/>
<feature type="binding site" evidence="2">
    <location>
        <position position="101"/>
    </location>
    <ligand>
        <name>Fe cation</name>
        <dbReference type="ChEBI" id="CHEBI:24875"/>
    </ligand>
</feature>
<evidence type="ECO:0000259" key="4">
    <source>
        <dbReference type="Pfam" id="PF02678"/>
    </source>
</evidence>
<dbReference type="EMBL" id="SACT01000009">
    <property type="protein sequence ID" value="RVT48831.1"/>
    <property type="molecule type" value="Genomic_DNA"/>
</dbReference>